<accession>A0A0A9GVM2</accession>
<evidence type="ECO:0000313" key="1">
    <source>
        <dbReference type="EMBL" id="JAE24633.1"/>
    </source>
</evidence>
<organism evidence="1">
    <name type="scientific">Arundo donax</name>
    <name type="common">Giant reed</name>
    <name type="synonym">Donax arundinaceus</name>
    <dbReference type="NCBI Taxonomy" id="35708"/>
    <lineage>
        <taxon>Eukaryota</taxon>
        <taxon>Viridiplantae</taxon>
        <taxon>Streptophyta</taxon>
        <taxon>Embryophyta</taxon>
        <taxon>Tracheophyta</taxon>
        <taxon>Spermatophyta</taxon>
        <taxon>Magnoliopsida</taxon>
        <taxon>Liliopsida</taxon>
        <taxon>Poales</taxon>
        <taxon>Poaceae</taxon>
        <taxon>PACMAD clade</taxon>
        <taxon>Arundinoideae</taxon>
        <taxon>Arundineae</taxon>
        <taxon>Arundo</taxon>
    </lineage>
</organism>
<reference evidence="1" key="1">
    <citation type="submission" date="2014-09" db="EMBL/GenBank/DDBJ databases">
        <authorList>
            <person name="Magalhaes I.L.F."/>
            <person name="Oliveira U."/>
            <person name="Santos F.R."/>
            <person name="Vidigal T.H.D.A."/>
            <person name="Brescovit A.D."/>
            <person name="Santos A.J."/>
        </authorList>
    </citation>
    <scope>NUCLEOTIDE SEQUENCE</scope>
    <source>
        <tissue evidence="1">Shoot tissue taken approximately 20 cm above the soil surface</tissue>
    </source>
</reference>
<name>A0A0A9GVM2_ARUDO</name>
<protein>
    <submittedName>
        <fullName evidence="1">Uncharacterized protein</fullName>
    </submittedName>
</protein>
<reference evidence="1" key="2">
    <citation type="journal article" date="2015" name="Data Brief">
        <title>Shoot transcriptome of the giant reed, Arundo donax.</title>
        <authorList>
            <person name="Barrero R.A."/>
            <person name="Guerrero F.D."/>
            <person name="Moolhuijzen P."/>
            <person name="Goolsby J.A."/>
            <person name="Tidwell J."/>
            <person name="Bellgard S.E."/>
            <person name="Bellgard M.I."/>
        </authorList>
    </citation>
    <scope>NUCLEOTIDE SEQUENCE</scope>
    <source>
        <tissue evidence="1">Shoot tissue taken approximately 20 cm above the soil surface</tissue>
    </source>
</reference>
<proteinExistence type="predicted"/>
<dbReference type="EMBL" id="GBRH01173263">
    <property type="protein sequence ID" value="JAE24633.1"/>
    <property type="molecule type" value="Transcribed_RNA"/>
</dbReference>
<sequence length="62" mass="7204">MPRHDFVQVNFTRHAEKLNGPVDAHDTSRAKQQLRFQKELLSVIWFFNTNPDIGADNSSKSY</sequence>
<dbReference type="AlphaFoldDB" id="A0A0A9GVM2"/>